<dbReference type="InParanoid" id="Q4DKX5"/>
<dbReference type="GeneID" id="3546674"/>
<keyword evidence="3" id="KW-1185">Reference proteome</keyword>
<comment type="caution">
    <text evidence="2">The sequence shown here is derived from an EMBL/GenBank/DDBJ whole genome shotgun (WGS) entry which is preliminary data.</text>
</comment>
<evidence type="ECO:0000313" key="3">
    <source>
        <dbReference type="Proteomes" id="UP000002296"/>
    </source>
</evidence>
<dbReference type="EMBL" id="AAHK01000370">
    <property type="protein sequence ID" value="EAN93183.1"/>
    <property type="molecule type" value="Genomic_DNA"/>
</dbReference>
<dbReference type="OMA" id="WASKCIH"/>
<organism evidence="2 3">
    <name type="scientific">Trypanosoma cruzi (strain CL Brener)</name>
    <dbReference type="NCBI Taxonomy" id="353153"/>
    <lineage>
        <taxon>Eukaryota</taxon>
        <taxon>Discoba</taxon>
        <taxon>Euglenozoa</taxon>
        <taxon>Kinetoplastea</taxon>
        <taxon>Metakinetoplastina</taxon>
        <taxon>Trypanosomatida</taxon>
        <taxon>Trypanosomatidae</taxon>
        <taxon>Trypanosoma</taxon>
        <taxon>Schizotrypanum</taxon>
    </lineage>
</organism>
<evidence type="ECO:0000313" key="2">
    <source>
        <dbReference type="EMBL" id="EAN93183.1"/>
    </source>
</evidence>
<dbReference type="PaxDb" id="353153-Q4DKX5"/>
<proteinExistence type="predicted"/>
<dbReference type="AlphaFoldDB" id="Q4DKX5"/>
<dbReference type="eggNOG" id="ENOG502SDJ7">
    <property type="taxonomic scope" value="Eukaryota"/>
</dbReference>
<feature type="coiled-coil region" evidence="1">
    <location>
        <begin position="45"/>
        <end position="79"/>
    </location>
</feature>
<gene>
    <name evidence="2" type="ORF">Tc00.1047053506337.150</name>
</gene>
<dbReference type="KEGG" id="tcr:506337.150"/>
<sequence length="149" mass="17662">MDALEVVRREDGDEEDDNEVTLQECMRIHKLARSVDELVAWSFIMGEKEMILQELENVVTQTEQELEKAEKALKYQHRRCALIPDDIYMSSERRDQRPHAARGEDRELSALWAEHGSSLTQQYERHLARYKRLWHELLEEPKVTAENIE</sequence>
<protein>
    <submittedName>
        <fullName evidence="2">Uncharacterized protein</fullName>
    </submittedName>
</protein>
<evidence type="ECO:0000256" key="1">
    <source>
        <dbReference type="SAM" id="Coils"/>
    </source>
</evidence>
<name>Q4DKX5_TRYCC</name>
<keyword evidence="1" id="KW-0175">Coiled coil</keyword>
<accession>Q4DKX5</accession>
<dbReference type="RefSeq" id="XP_815034.1">
    <property type="nucleotide sequence ID" value="XM_809941.1"/>
</dbReference>
<reference evidence="2 3" key="1">
    <citation type="journal article" date="2005" name="Science">
        <title>The genome sequence of Trypanosoma cruzi, etiologic agent of Chagas disease.</title>
        <authorList>
            <person name="El-Sayed N.M."/>
            <person name="Myler P.J."/>
            <person name="Bartholomeu D.C."/>
            <person name="Nilsson D."/>
            <person name="Aggarwal G."/>
            <person name="Tran A.N."/>
            <person name="Ghedin E."/>
            <person name="Worthey E.A."/>
            <person name="Delcher A.L."/>
            <person name="Blandin G."/>
            <person name="Westenberger S.J."/>
            <person name="Caler E."/>
            <person name="Cerqueira G.C."/>
            <person name="Branche C."/>
            <person name="Haas B."/>
            <person name="Anupama A."/>
            <person name="Arner E."/>
            <person name="Aslund L."/>
            <person name="Attipoe P."/>
            <person name="Bontempi E."/>
            <person name="Bringaud F."/>
            <person name="Burton P."/>
            <person name="Cadag E."/>
            <person name="Campbell D.A."/>
            <person name="Carrington M."/>
            <person name="Crabtree J."/>
            <person name="Darban H."/>
            <person name="da Silveira J.F."/>
            <person name="de Jong P."/>
            <person name="Edwards K."/>
            <person name="Englund P.T."/>
            <person name="Fazelina G."/>
            <person name="Feldblyum T."/>
            <person name="Ferella M."/>
            <person name="Frasch A.C."/>
            <person name="Gull K."/>
            <person name="Horn D."/>
            <person name="Hou L."/>
            <person name="Huang Y."/>
            <person name="Kindlund E."/>
            <person name="Klingbeil M."/>
            <person name="Kluge S."/>
            <person name="Koo H."/>
            <person name="Lacerda D."/>
            <person name="Levin M.J."/>
            <person name="Lorenzi H."/>
            <person name="Louie T."/>
            <person name="Machado C.R."/>
            <person name="McCulloch R."/>
            <person name="McKenna A."/>
            <person name="Mizuno Y."/>
            <person name="Mottram J.C."/>
            <person name="Nelson S."/>
            <person name="Ochaya S."/>
            <person name="Osoegawa K."/>
            <person name="Pai G."/>
            <person name="Parsons M."/>
            <person name="Pentony M."/>
            <person name="Pettersson U."/>
            <person name="Pop M."/>
            <person name="Ramirez J.L."/>
            <person name="Rinta J."/>
            <person name="Robertson L."/>
            <person name="Salzberg S.L."/>
            <person name="Sanchez D.O."/>
            <person name="Seyler A."/>
            <person name="Sharma R."/>
            <person name="Shetty J."/>
            <person name="Simpson A.J."/>
            <person name="Sisk E."/>
            <person name="Tammi M.T."/>
            <person name="Tarleton R."/>
            <person name="Teixeira S."/>
            <person name="Van Aken S."/>
            <person name="Vogt C."/>
            <person name="Ward P.N."/>
            <person name="Wickstead B."/>
            <person name="Wortman J."/>
            <person name="White O."/>
            <person name="Fraser C.M."/>
            <person name="Stuart K.D."/>
            <person name="Andersson B."/>
        </authorList>
    </citation>
    <scope>NUCLEOTIDE SEQUENCE [LARGE SCALE GENOMIC DNA]</scope>
    <source>
        <strain evidence="2 3">CL Brener</strain>
    </source>
</reference>
<dbReference type="Proteomes" id="UP000002296">
    <property type="component" value="Unassembled WGS sequence"/>
</dbReference>